<name>A0A1G7W5M0_9BACT</name>
<dbReference type="Proteomes" id="UP000198779">
    <property type="component" value="Unassembled WGS sequence"/>
</dbReference>
<gene>
    <name evidence="1" type="ORF">SAMN04487901_10743</name>
</gene>
<sequence>MTGGDCICHFYFACVIHCPCVIKNAENLKDFLLKSAEILKETRFIYAQNLNAYHSSSLPHPLFLYHMLFREIILKKTCFSP</sequence>
<reference evidence="2" key="1">
    <citation type="submission" date="2016-10" db="EMBL/GenBank/DDBJ databases">
        <authorList>
            <person name="Varghese N."/>
            <person name="Submissions S."/>
        </authorList>
    </citation>
    <scope>NUCLEOTIDE SEQUENCE [LARGE SCALE GENOMIC DNA]</scope>
    <source>
        <strain evidence="2">BP1-148</strain>
    </source>
</reference>
<evidence type="ECO:0000313" key="1">
    <source>
        <dbReference type="EMBL" id="SDG66460.1"/>
    </source>
</evidence>
<accession>A0A1G7W5M0</accession>
<protein>
    <submittedName>
        <fullName evidence="1">Uncharacterized protein</fullName>
    </submittedName>
</protein>
<proteinExistence type="predicted"/>
<evidence type="ECO:0000313" key="2">
    <source>
        <dbReference type="Proteomes" id="UP000198779"/>
    </source>
</evidence>
<dbReference type="STRING" id="645274.SAMN04487901_10743"/>
<dbReference type="EMBL" id="FNCQ01000007">
    <property type="protein sequence ID" value="SDG66460.1"/>
    <property type="molecule type" value="Genomic_DNA"/>
</dbReference>
<dbReference type="AlphaFoldDB" id="A0A1G7W5M0"/>
<organism evidence="1 2">
    <name type="scientific">Prevotella communis</name>
    <dbReference type="NCBI Taxonomy" id="2913614"/>
    <lineage>
        <taxon>Bacteria</taxon>
        <taxon>Pseudomonadati</taxon>
        <taxon>Bacteroidota</taxon>
        <taxon>Bacteroidia</taxon>
        <taxon>Bacteroidales</taxon>
        <taxon>Prevotellaceae</taxon>
        <taxon>Prevotella</taxon>
    </lineage>
</organism>
<keyword evidence="2" id="KW-1185">Reference proteome</keyword>